<evidence type="ECO:0000313" key="3">
    <source>
        <dbReference type="EMBL" id="AWI53204.1"/>
    </source>
</evidence>
<evidence type="ECO:0000256" key="2">
    <source>
        <dbReference type="SAM" id="MobiDB-lite"/>
    </source>
</evidence>
<reference evidence="3 4" key="1">
    <citation type="submission" date="2018-05" db="EMBL/GenBank/DDBJ databases">
        <title>complete genome sequence of Aquabacterium olei NBRC 110486.</title>
        <authorList>
            <person name="Tang B."/>
            <person name="Chang J."/>
            <person name="Zhang L."/>
            <person name="Yang H."/>
        </authorList>
    </citation>
    <scope>NUCLEOTIDE SEQUENCE [LARGE SCALE GENOMIC DNA]</scope>
    <source>
        <strain evidence="3 4">NBRC 110486</strain>
    </source>
</reference>
<feature type="region of interest" description="Disordered" evidence="2">
    <location>
        <begin position="25"/>
        <end position="49"/>
    </location>
</feature>
<evidence type="ECO:0000256" key="1">
    <source>
        <dbReference type="SAM" id="Coils"/>
    </source>
</evidence>
<accession>A0A2U8FS22</accession>
<protein>
    <recommendedName>
        <fullName evidence="5">Scaffolding protein</fullName>
    </recommendedName>
</protein>
<proteinExistence type="predicted"/>
<dbReference type="Proteomes" id="UP000244892">
    <property type="component" value="Chromosome"/>
</dbReference>
<feature type="coiled-coil region" evidence="1">
    <location>
        <begin position="55"/>
        <end position="89"/>
    </location>
</feature>
<organism evidence="3 4">
    <name type="scientific">Aquabacterium olei</name>
    <dbReference type="NCBI Taxonomy" id="1296669"/>
    <lineage>
        <taxon>Bacteria</taxon>
        <taxon>Pseudomonadati</taxon>
        <taxon>Pseudomonadota</taxon>
        <taxon>Betaproteobacteria</taxon>
        <taxon>Burkholderiales</taxon>
        <taxon>Aquabacterium</taxon>
    </lineage>
</organism>
<dbReference type="InterPro" id="IPR009636">
    <property type="entry name" value="SCAF"/>
</dbReference>
<dbReference type="EMBL" id="CP029210">
    <property type="protein sequence ID" value="AWI53204.1"/>
    <property type="molecule type" value="Genomic_DNA"/>
</dbReference>
<sequence length="203" mass="21252">MYVARFARFALMAASMAVYMEQANGGEGGSGGGGGGASTPPASTGQAQTFSAEYVRELREENRSWREKYQTLKGENATLKEAAEKAGKDADGKVTAAEKAANDRILRSELKAHAIKAGLVDLDALKLADLSKVKLNDQGEVEGAEDLFKGLKEAKPYLFGQASTSTPATPPASTPPAATNAKTITDPGQYAASKSQFLAQFGS</sequence>
<keyword evidence="1" id="KW-0175">Coiled coil</keyword>
<dbReference type="Pfam" id="PF06810">
    <property type="entry name" value="Phage_scaffold"/>
    <property type="match status" value="1"/>
</dbReference>
<dbReference type="RefSeq" id="WP_109036011.1">
    <property type="nucleotide sequence ID" value="NZ_CP029210.1"/>
</dbReference>
<dbReference type="KEGG" id="aon:DEH84_07000"/>
<name>A0A2U8FS22_9BURK</name>
<keyword evidence="4" id="KW-1185">Reference proteome</keyword>
<feature type="region of interest" description="Disordered" evidence="2">
    <location>
        <begin position="162"/>
        <end position="184"/>
    </location>
</feature>
<evidence type="ECO:0008006" key="5">
    <source>
        <dbReference type="Google" id="ProtNLM"/>
    </source>
</evidence>
<evidence type="ECO:0000313" key="4">
    <source>
        <dbReference type="Proteomes" id="UP000244892"/>
    </source>
</evidence>
<dbReference type="OrthoDB" id="7282941at2"/>
<dbReference type="AlphaFoldDB" id="A0A2U8FS22"/>
<feature type="compositionally biased region" description="Gly residues" evidence="2">
    <location>
        <begin position="25"/>
        <end position="37"/>
    </location>
</feature>
<gene>
    <name evidence="3" type="ORF">DEH84_07000</name>
</gene>